<dbReference type="EMBL" id="RHHM01000002">
    <property type="protein sequence ID" value="RQM39524.1"/>
    <property type="molecule type" value="Genomic_DNA"/>
</dbReference>
<organism evidence="6 7">
    <name type="scientific">Erwinia psidii</name>
    <dbReference type="NCBI Taxonomy" id="69224"/>
    <lineage>
        <taxon>Bacteria</taxon>
        <taxon>Pseudomonadati</taxon>
        <taxon>Pseudomonadota</taxon>
        <taxon>Gammaproteobacteria</taxon>
        <taxon>Enterobacterales</taxon>
        <taxon>Erwiniaceae</taxon>
        <taxon>Erwinia</taxon>
    </lineage>
</organism>
<reference evidence="6 7" key="1">
    <citation type="submission" date="2018-10" db="EMBL/GenBank/DDBJ databases">
        <title>Draft genome sequence for the type isolate of Erwinia psidii, agent causal of bacterial blight in guava (Psidium guajava) and wilt and die-back of Eucalyptus spp.</title>
        <authorList>
            <person name="Hermenegildo P.S."/>
            <person name="Santos S.A."/>
            <person name="Guimaraes L.M.S."/>
            <person name="Vidigal P.M.P."/>
            <person name="Pereira I.C."/>
            <person name="Badel J.L."/>
            <person name="Alfenas-Zerbini P."/>
            <person name="Ferreira M.A.S.V."/>
            <person name="Alfenas A.C."/>
        </authorList>
    </citation>
    <scope>NUCLEOTIDE SEQUENCE [LARGE SCALE GENOMIC DNA]</scope>
    <source>
        <strain evidence="6 7">IBSBF 435</strain>
    </source>
</reference>
<evidence type="ECO:0000256" key="2">
    <source>
        <dbReference type="ARBA" id="ARBA00023015"/>
    </source>
</evidence>
<protein>
    <submittedName>
        <fullName evidence="6">LysR family transcriptional regulator</fullName>
    </submittedName>
</protein>
<feature type="domain" description="HTH lysR-type" evidence="5">
    <location>
        <begin position="2"/>
        <end position="59"/>
    </location>
</feature>
<dbReference type="PROSITE" id="PS50931">
    <property type="entry name" value="HTH_LYSR"/>
    <property type="match status" value="1"/>
</dbReference>
<evidence type="ECO:0000313" key="7">
    <source>
        <dbReference type="Proteomes" id="UP000279457"/>
    </source>
</evidence>
<sequence>MLKISQLVYFCAVVEEKSIALAALRCHCVAANITIRIKELERLLDAELFYREKNRIFVTPEGRLLYENAKKMIDLHDRTVAIFSADAEKGTLNIGALDAALSNQLPGVIAMCREKMPGVAFNVRTGHSFDLESALLDGSLDIIISDGPVQHPLMTSILAFKESLMLVTASNVSGISQASFNERELYVFGDNCFYRNQVDNWLTANNLKPRIMMEFESYPVMFSCIKKDLGCAFIPESFRDHIKNAGDFTFHTGLIEETSDLYFIWRKHSRSKLTANFINHVKNYTRR</sequence>
<dbReference type="InterPro" id="IPR036388">
    <property type="entry name" value="WH-like_DNA-bd_sf"/>
</dbReference>
<name>A0A3N6S1U5_9GAMM</name>
<dbReference type="RefSeq" id="WP_124231830.1">
    <property type="nucleotide sequence ID" value="NZ_RHHM01000002.1"/>
</dbReference>
<evidence type="ECO:0000259" key="5">
    <source>
        <dbReference type="PROSITE" id="PS50931"/>
    </source>
</evidence>
<dbReference type="PANTHER" id="PTHR30126:SF40">
    <property type="entry name" value="HTH-TYPE TRANSCRIPTIONAL REGULATOR GLTR"/>
    <property type="match status" value="1"/>
</dbReference>
<accession>A0A3N6S1U5</accession>
<dbReference type="SUPFAM" id="SSF46785">
    <property type="entry name" value="Winged helix' DNA-binding domain"/>
    <property type="match status" value="1"/>
</dbReference>
<keyword evidence="3" id="KW-0238">DNA-binding</keyword>
<dbReference type="Pfam" id="PF03466">
    <property type="entry name" value="LysR_substrate"/>
    <property type="match status" value="1"/>
</dbReference>
<comment type="caution">
    <text evidence="6">The sequence shown here is derived from an EMBL/GenBank/DDBJ whole genome shotgun (WGS) entry which is preliminary data.</text>
</comment>
<keyword evidence="2" id="KW-0805">Transcription regulation</keyword>
<dbReference type="InterPro" id="IPR000847">
    <property type="entry name" value="LysR_HTH_N"/>
</dbReference>
<dbReference type="Pfam" id="PF00126">
    <property type="entry name" value="HTH_1"/>
    <property type="match status" value="1"/>
</dbReference>
<evidence type="ECO:0000256" key="4">
    <source>
        <dbReference type="ARBA" id="ARBA00023163"/>
    </source>
</evidence>
<dbReference type="Gene3D" id="3.40.190.290">
    <property type="match status" value="1"/>
</dbReference>
<dbReference type="Gene3D" id="1.10.10.10">
    <property type="entry name" value="Winged helix-like DNA-binding domain superfamily/Winged helix DNA-binding domain"/>
    <property type="match status" value="1"/>
</dbReference>
<proteinExistence type="inferred from homology"/>
<dbReference type="OrthoDB" id="464481at2"/>
<dbReference type="InterPro" id="IPR036390">
    <property type="entry name" value="WH_DNA-bd_sf"/>
</dbReference>
<keyword evidence="7" id="KW-1185">Reference proteome</keyword>
<dbReference type="SUPFAM" id="SSF53850">
    <property type="entry name" value="Periplasmic binding protein-like II"/>
    <property type="match status" value="1"/>
</dbReference>
<dbReference type="PANTHER" id="PTHR30126">
    <property type="entry name" value="HTH-TYPE TRANSCRIPTIONAL REGULATOR"/>
    <property type="match status" value="1"/>
</dbReference>
<evidence type="ECO:0000256" key="1">
    <source>
        <dbReference type="ARBA" id="ARBA00009437"/>
    </source>
</evidence>
<dbReference type="Proteomes" id="UP000279457">
    <property type="component" value="Unassembled WGS sequence"/>
</dbReference>
<gene>
    <name evidence="6" type="ORF">EB241_03595</name>
</gene>
<dbReference type="InterPro" id="IPR005119">
    <property type="entry name" value="LysR_subst-bd"/>
</dbReference>
<keyword evidence="4" id="KW-0804">Transcription</keyword>
<dbReference type="GO" id="GO:0003700">
    <property type="term" value="F:DNA-binding transcription factor activity"/>
    <property type="evidence" value="ECO:0007669"/>
    <property type="project" value="InterPro"/>
</dbReference>
<evidence type="ECO:0000256" key="3">
    <source>
        <dbReference type="ARBA" id="ARBA00023125"/>
    </source>
</evidence>
<evidence type="ECO:0000313" key="6">
    <source>
        <dbReference type="EMBL" id="RQM39524.1"/>
    </source>
</evidence>
<comment type="similarity">
    <text evidence="1">Belongs to the LysR transcriptional regulatory family.</text>
</comment>
<dbReference type="AlphaFoldDB" id="A0A3N6S1U5"/>
<dbReference type="GO" id="GO:0000976">
    <property type="term" value="F:transcription cis-regulatory region binding"/>
    <property type="evidence" value="ECO:0007669"/>
    <property type="project" value="TreeGrafter"/>
</dbReference>